<dbReference type="PANTHER" id="PTHR34390:SF2">
    <property type="entry name" value="SUCCINATE TRANSPORTER SUBUNIT YJJP-RELATED"/>
    <property type="match status" value="1"/>
</dbReference>
<sequence length="251" mass="27134">MQTAQLVMNTALLAGEILLSNGSEIARVEDTMTRITTNAGFKQADVFVLLTGITMSLPEVGLTQVRPIHTRTIDLEKVDQVNTLSRQFAAQEIDLRTFNRRLHQISAAVATFPFWLQDLAAIVVSVTLMVAFTHIDDWVTVGLTALAGGVGYAVFYYINHEVRIRFLSEFLAALLIGLIADLGLMWLGLSRPARDAVIIGALMPLVPGVPLMNAFRDTIAGNFLSGPARAMEAVLSVGAIGVGIALMVSLR</sequence>
<evidence type="ECO:0000313" key="9">
    <source>
        <dbReference type="EMBL" id="GKT06517.1"/>
    </source>
</evidence>
<dbReference type="InterPro" id="IPR010619">
    <property type="entry name" value="ThrE-like_N"/>
</dbReference>
<evidence type="ECO:0000256" key="6">
    <source>
        <dbReference type="ARBA" id="ARBA00034125"/>
    </source>
</evidence>
<feature type="transmembrane region" description="Helical" evidence="7">
    <location>
        <begin position="138"/>
        <end position="158"/>
    </location>
</feature>
<dbReference type="Pfam" id="PF06738">
    <property type="entry name" value="ThrE"/>
    <property type="match status" value="1"/>
</dbReference>
<feature type="domain" description="Threonine/serine exporter-like N-terminal" evidence="8">
    <location>
        <begin position="10"/>
        <end position="250"/>
    </location>
</feature>
<dbReference type="Proteomes" id="UP001628078">
    <property type="component" value="Unassembled WGS sequence"/>
</dbReference>
<evidence type="ECO:0000256" key="5">
    <source>
        <dbReference type="ARBA" id="ARBA00023136"/>
    </source>
</evidence>
<feature type="transmembrane region" description="Helical" evidence="7">
    <location>
        <begin position="105"/>
        <end position="132"/>
    </location>
</feature>
<comment type="subcellular location">
    <subcellularLocation>
        <location evidence="1">Cell membrane</location>
        <topology evidence="1">Multi-pass membrane protein</topology>
    </subcellularLocation>
</comment>
<keyword evidence="5 7" id="KW-0472">Membrane</keyword>
<evidence type="ECO:0000256" key="1">
    <source>
        <dbReference type="ARBA" id="ARBA00004651"/>
    </source>
</evidence>
<feature type="transmembrane region" description="Helical" evidence="7">
    <location>
        <begin position="170"/>
        <end position="189"/>
    </location>
</feature>
<feature type="transmembrane region" description="Helical" evidence="7">
    <location>
        <begin position="233"/>
        <end position="250"/>
    </location>
</feature>
<evidence type="ECO:0000259" key="8">
    <source>
        <dbReference type="Pfam" id="PF06738"/>
    </source>
</evidence>
<evidence type="ECO:0000256" key="2">
    <source>
        <dbReference type="ARBA" id="ARBA00022475"/>
    </source>
</evidence>
<protein>
    <submittedName>
        <fullName evidence="9">Membrane protein</fullName>
    </submittedName>
</protein>
<organism evidence="9 10">
    <name type="scientific">Furfurilactobacillus curtus</name>
    <dbReference type="NCBI Taxonomy" id="1746200"/>
    <lineage>
        <taxon>Bacteria</taxon>
        <taxon>Bacillati</taxon>
        <taxon>Bacillota</taxon>
        <taxon>Bacilli</taxon>
        <taxon>Lactobacillales</taxon>
        <taxon>Lactobacillaceae</taxon>
        <taxon>Furfurilactobacillus</taxon>
    </lineage>
</organism>
<gene>
    <name evidence="9" type="ORF">JCM31185_18040</name>
</gene>
<comment type="similarity">
    <text evidence="6">Belongs to the ThrE exporter (TC 2.A.79) family.</text>
</comment>
<proteinExistence type="inferred from homology"/>
<accession>A0ABQ5JTX6</accession>
<keyword evidence="2" id="KW-1003">Cell membrane</keyword>
<dbReference type="InterPro" id="IPR050539">
    <property type="entry name" value="ThrE_Dicarb/AminoAcid_Exp"/>
</dbReference>
<evidence type="ECO:0000313" key="10">
    <source>
        <dbReference type="Proteomes" id="UP001628078"/>
    </source>
</evidence>
<dbReference type="EMBL" id="BQXO01000006">
    <property type="protein sequence ID" value="GKT06517.1"/>
    <property type="molecule type" value="Genomic_DNA"/>
</dbReference>
<keyword evidence="4 7" id="KW-1133">Transmembrane helix</keyword>
<name>A0ABQ5JTX6_9LACO</name>
<keyword evidence="10" id="KW-1185">Reference proteome</keyword>
<evidence type="ECO:0000256" key="7">
    <source>
        <dbReference type="SAM" id="Phobius"/>
    </source>
</evidence>
<comment type="caution">
    <text evidence="9">The sequence shown here is derived from an EMBL/GenBank/DDBJ whole genome shotgun (WGS) entry which is preliminary data.</text>
</comment>
<reference evidence="9 10" key="1">
    <citation type="submission" date="2022-03" db="EMBL/GenBank/DDBJ databases">
        <title>Draft genome sequence of Furfurilactobacillus curtus JCM 31185.</title>
        <authorList>
            <person name="Suzuki S."/>
            <person name="Endo A."/>
            <person name="Kajikawa A."/>
        </authorList>
    </citation>
    <scope>NUCLEOTIDE SEQUENCE [LARGE SCALE GENOMIC DNA]</scope>
    <source>
        <strain evidence="9 10">JCM 31185</strain>
    </source>
</reference>
<dbReference type="PANTHER" id="PTHR34390">
    <property type="entry name" value="UPF0442 PROTEIN YJJB-RELATED"/>
    <property type="match status" value="1"/>
</dbReference>
<keyword evidence="3 7" id="KW-0812">Transmembrane</keyword>
<evidence type="ECO:0000256" key="4">
    <source>
        <dbReference type="ARBA" id="ARBA00022989"/>
    </source>
</evidence>
<evidence type="ECO:0000256" key="3">
    <source>
        <dbReference type="ARBA" id="ARBA00022692"/>
    </source>
</evidence>